<sequence>MTVMETMTSTGTDVPTSDADPSSRRRWLGATVKRILPPAGILLVIGILWQMAGDVFGVPDYILPTLSEIWASASENWEDTFSSATVVTLTEVLIGFGVAIVVGVSIALALHLSPVLRTAFMPLLIGSQAVPIVVIAPVLAIIFGYTLMPKVIVVALICFFSIVVNTMHGLASVDPELIKVMRTLDASRWAILRRVEIPAALPSFFTGLRISATYASVGAVFGEFAGSLDGLGYVMIQATSQLQTDMVFVAIFILTFMSISLFVAVSIVERFVCPWARKEDRR</sequence>
<dbReference type="GO" id="GO:0005886">
    <property type="term" value="C:plasma membrane"/>
    <property type="evidence" value="ECO:0007669"/>
    <property type="project" value="UniProtKB-SubCell"/>
</dbReference>
<feature type="transmembrane region" description="Helical" evidence="7">
    <location>
        <begin position="151"/>
        <end position="173"/>
    </location>
</feature>
<keyword evidence="2 7" id="KW-0813">Transport</keyword>
<evidence type="ECO:0000313" key="11">
    <source>
        <dbReference type="Proteomes" id="UP000589626"/>
    </source>
</evidence>
<evidence type="ECO:0000256" key="5">
    <source>
        <dbReference type="ARBA" id="ARBA00022989"/>
    </source>
</evidence>
<keyword evidence="3" id="KW-1003">Cell membrane</keyword>
<comment type="similarity">
    <text evidence="7">Belongs to the binding-protein-dependent transport system permease family.</text>
</comment>
<dbReference type="Proteomes" id="UP000589626">
    <property type="component" value="Unassembled WGS sequence"/>
</dbReference>
<evidence type="ECO:0000256" key="8">
    <source>
        <dbReference type="SAM" id="MobiDB-lite"/>
    </source>
</evidence>
<dbReference type="InterPro" id="IPR035906">
    <property type="entry name" value="MetI-like_sf"/>
</dbReference>
<evidence type="ECO:0000259" key="9">
    <source>
        <dbReference type="PROSITE" id="PS50928"/>
    </source>
</evidence>
<evidence type="ECO:0000256" key="6">
    <source>
        <dbReference type="ARBA" id="ARBA00023136"/>
    </source>
</evidence>
<evidence type="ECO:0000256" key="3">
    <source>
        <dbReference type="ARBA" id="ARBA00022475"/>
    </source>
</evidence>
<feature type="region of interest" description="Disordered" evidence="8">
    <location>
        <begin position="1"/>
        <end position="22"/>
    </location>
</feature>
<dbReference type="InterPro" id="IPR000515">
    <property type="entry name" value="MetI-like"/>
</dbReference>
<reference evidence="10 11" key="1">
    <citation type="submission" date="2020-08" db="EMBL/GenBank/DDBJ databases">
        <title>Sequencing the genomes of 1000 actinobacteria strains.</title>
        <authorList>
            <person name="Klenk H.-P."/>
        </authorList>
    </citation>
    <scope>NUCLEOTIDE SEQUENCE [LARGE SCALE GENOMIC DNA]</scope>
    <source>
        <strain evidence="10 11">DSM 105498</strain>
    </source>
</reference>
<feature type="domain" description="ABC transmembrane type-1" evidence="9">
    <location>
        <begin position="85"/>
        <end position="265"/>
    </location>
</feature>
<dbReference type="PROSITE" id="PS50928">
    <property type="entry name" value="ABC_TM1"/>
    <property type="match status" value="1"/>
</dbReference>
<dbReference type="PANTHER" id="PTHR30151:SF20">
    <property type="entry name" value="ABC TRANSPORTER PERMEASE PROTEIN HI_0355-RELATED"/>
    <property type="match status" value="1"/>
</dbReference>
<comment type="caution">
    <text evidence="10">The sequence shown here is derived from an EMBL/GenBank/DDBJ whole genome shotgun (WGS) entry which is preliminary data.</text>
</comment>
<dbReference type="RefSeq" id="WP_215527036.1">
    <property type="nucleotide sequence ID" value="NZ_JACHWR010000001.1"/>
</dbReference>
<feature type="transmembrane region" description="Helical" evidence="7">
    <location>
        <begin position="35"/>
        <end position="52"/>
    </location>
</feature>
<dbReference type="PANTHER" id="PTHR30151">
    <property type="entry name" value="ALKANE SULFONATE ABC TRANSPORTER-RELATED, MEMBRANE SUBUNIT"/>
    <property type="match status" value="1"/>
</dbReference>
<dbReference type="Pfam" id="PF00528">
    <property type="entry name" value="BPD_transp_1"/>
    <property type="match status" value="1"/>
</dbReference>
<keyword evidence="11" id="KW-1185">Reference proteome</keyword>
<evidence type="ECO:0000313" key="10">
    <source>
        <dbReference type="EMBL" id="MBB3040658.1"/>
    </source>
</evidence>
<evidence type="ECO:0000256" key="2">
    <source>
        <dbReference type="ARBA" id="ARBA00022448"/>
    </source>
</evidence>
<keyword evidence="6 7" id="KW-0472">Membrane</keyword>
<dbReference type="AlphaFoldDB" id="A0A7W4VRZ3"/>
<keyword evidence="4 7" id="KW-0812">Transmembrane</keyword>
<evidence type="ECO:0000256" key="4">
    <source>
        <dbReference type="ARBA" id="ARBA00022692"/>
    </source>
</evidence>
<accession>A0A7W4VRZ3</accession>
<proteinExistence type="inferred from homology"/>
<evidence type="ECO:0000256" key="7">
    <source>
        <dbReference type="RuleBase" id="RU363032"/>
    </source>
</evidence>
<feature type="transmembrane region" description="Helical" evidence="7">
    <location>
        <begin position="214"/>
        <end position="236"/>
    </location>
</feature>
<comment type="subcellular location">
    <subcellularLocation>
        <location evidence="1 7">Cell membrane</location>
        <topology evidence="1 7">Multi-pass membrane protein</topology>
    </subcellularLocation>
</comment>
<organism evidence="10 11">
    <name type="scientific">Nocardioides soli</name>
    <dbReference type="NCBI Taxonomy" id="1036020"/>
    <lineage>
        <taxon>Bacteria</taxon>
        <taxon>Bacillati</taxon>
        <taxon>Actinomycetota</taxon>
        <taxon>Actinomycetes</taxon>
        <taxon>Propionibacteriales</taxon>
        <taxon>Nocardioidaceae</taxon>
        <taxon>Nocardioides</taxon>
    </lineage>
</organism>
<gene>
    <name evidence="10" type="ORF">FHU40_000459</name>
</gene>
<protein>
    <submittedName>
        <fullName evidence="10">Putative hydroxymethylpyrimidine transport system permease protein</fullName>
    </submittedName>
</protein>
<keyword evidence="5 7" id="KW-1133">Transmembrane helix</keyword>
<dbReference type="Gene3D" id="1.10.3720.10">
    <property type="entry name" value="MetI-like"/>
    <property type="match status" value="1"/>
</dbReference>
<feature type="transmembrane region" description="Helical" evidence="7">
    <location>
        <begin position="248"/>
        <end position="272"/>
    </location>
</feature>
<name>A0A7W4VRZ3_9ACTN</name>
<dbReference type="CDD" id="cd06261">
    <property type="entry name" value="TM_PBP2"/>
    <property type="match status" value="1"/>
</dbReference>
<dbReference type="SUPFAM" id="SSF161098">
    <property type="entry name" value="MetI-like"/>
    <property type="match status" value="1"/>
</dbReference>
<dbReference type="GO" id="GO:0055085">
    <property type="term" value="P:transmembrane transport"/>
    <property type="evidence" value="ECO:0007669"/>
    <property type="project" value="InterPro"/>
</dbReference>
<feature type="transmembrane region" description="Helical" evidence="7">
    <location>
        <begin position="123"/>
        <end position="145"/>
    </location>
</feature>
<dbReference type="EMBL" id="JACHWR010000001">
    <property type="protein sequence ID" value="MBB3040658.1"/>
    <property type="molecule type" value="Genomic_DNA"/>
</dbReference>
<feature type="transmembrane region" description="Helical" evidence="7">
    <location>
        <begin position="92"/>
        <end position="111"/>
    </location>
</feature>
<feature type="compositionally biased region" description="Polar residues" evidence="8">
    <location>
        <begin position="1"/>
        <end position="15"/>
    </location>
</feature>
<evidence type="ECO:0000256" key="1">
    <source>
        <dbReference type="ARBA" id="ARBA00004651"/>
    </source>
</evidence>